<accession>A0A815CSM7</accession>
<keyword evidence="2" id="KW-0677">Repeat</keyword>
<keyword evidence="1" id="KW-0479">Metal-binding</keyword>
<evidence type="ECO:0000259" key="4">
    <source>
        <dbReference type="PROSITE" id="PS50222"/>
    </source>
</evidence>
<gene>
    <name evidence="5" type="ORF">GPM918_LOCUS27875</name>
    <name evidence="6" type="ORF">SRO942_LOCUS28286</name>
</gene>
<dbReference type="InterPro" id="IPR002048">
    <property type="entry name" value="EF_hand_dom"/>
</dbReference>
<proteinExistence type="predicted"/>
<evidence type="ECO:0000313" key="5">
    <source>
        <dbReference type="EMBL" id="CAF1287692.1"/>
    </source>
</evidence>
<dbReference type="AlphaFoldDB" id="A0A815CSM7"/>
<dbReference type="Proteomes" id="UP000681722">
    <property type="component" value="Unassembled WGS sequence"/>
</dbReference>
<dbReference type="EMBL" id="CAJNOQ010011905">
    <property type="protein sequence ID" value="CAF1287692.1"/>
    <property type="molecule type" value="Genomic_DNA"/>
</dbReference>
<reference evidence="5" key="1">
    <citation type="submission" date="2021-02" db="EMBL/GenBank/DDBJ databases">
        <authorList>
            <person name="Nowell W R."/>
        </authorList>
    </citation>
    <scope>NUCLEOTIDE SEQUENCE</scope>
</reference>
<evidence type="ECO:0000256" key="1">
    <source>
        <dbReference type="ARBA" id="ARBA00022723"/>
    </source>
</evidence>
<evidence type="ECO:0000313" key="6">
    <source>
        <dbReference type="EMBL" id="CAF4090653.1"/>
    </source>
</evidence>
<dbReference type="SUPFAM" id="SSF47473">
    <property type="entry name" value="EF-hand"/>
    <property type="match status" value="1"/>
</dbReference>
<name>A0A815CSM7_9BILA</name>
<evidence type="ECO:0000256" key="2">
    <source>
        <dbReference type="ARBA" id="ARBA00022737"/>
    </source>
</evidence>
<comment type="caution">
    <text evidence="5">The sequence shown here is derived from an EMBL/GenBank/DDBJ whole genome shotgun (WGS) entry which is preliminary data.</text>
</comment>
<sequence>NLKDRLDLAFSMYDVDQNGFVDKKEMTKIISAIYDLNGETNRKKENAPSRRAEVIIKKFDVSEDNRLSREEFISGCLNDPELRALLAP</sequence>
<dbReference type="SMART" id="SM00054">
    <property type="entry name" value="EFh"/>
    <property type="match status" value="2"/>
</dbReference>
<feature type="non-terminal residue" evidence="5">
    <location>
        <position position="1"/>
    </location>
</feature>
<dbReference type="PROSITE" id="PS50222">
    <property type="entry name" value="EF_HAND_2"/>
    <property type="match status" value="1"/>
</dbReference>
<evidence type="ECO:0000313" key="7">
    <source>
        <dbReference type="Proteomes" id="UP000663829"/>
    </source>
</evidence>
<dbReference type="Pfam" id="PF13499">
    <property type="entry name" value="EF-hand_7"/>
    <property type="match status" value="1"/>
</dbReference>
<dbReference type="PANTHER" id="PTHR23055:SF69">
    <property type="entry name" value="NEURONAL CALCIUM SENSOR 2"/>
    <property type="match status" value="1"/>
</dbReference>
<dbReference type="PROSITE" id="PS00018">
    <property type="entry name" value="EF_HAND_1"/>
    <property type="match status" value="2"/>
</dbReference>
<dbReference type="InterPro" id="IPR018247">
    <property type="entry name" value="EF_Hand_1_Ca_BS"/>
</dbReference>
<dbReference type="OrthoDB" id="191686at2759"/>
<dbReference type="InterPro" id="IPR011992">
    <property type="entry name" value="EF-hand-dom_pair"/>
</dbReference>
<keyword evidence="3" id="KW-0106">Calcium</keyword>
<keyword evidence="7" id="KW-1185">Reference proteome</keyword>
<organism evidence="5 7">
    <name type="scientific">Didymodactylos carnosus</name>
    <dbReference type="NCBI Taxonomy" id="1234261"/>
    <lineage>
        <taxon>Eukaryota</taxon>
        <taxon>Metazoa</taxon>
        <taxon>Spiralia</taxon>
        <taxon>Gnathifera</taxon>
        <taxon>Rotifera</taxon>
        <taxon>Eurotatoria</taxon>
        <taxon>Bdelloidea</taxon>
        <taxon>Philodinida</taxon>
        <taxon>Philodinidae</taxon>
        <taxon>Didymodactylos</taxon>
    </lineage>
</organism>
<feature type="domain" description="EF-hand" evidence="4">
    <location>
        <begin position="1"/>
        <end position="36"/>
    </location>
</feature>
<dbReference type="PANTHER" id="PTHR23055">
    <property type="entry name" value="CALCIUM BINDING PROTEINS"/>
    <property type="match status" value="1"/>
</dbReference>
<protein>
    <recommendedName>
        <fullName evidence="4">EF-hand domain-containing protein</fullName>
    </recommendedName>
</protein>
<dbReference type="EMBL" id="CAJOBC010031076">
    <property type="protein sequence ID" value="CAF4090653.1"/>
    <property type="molecule type" value="Genomic_DNA"/>
</dbReference>
<dbReference type="Gene3D" id="1.10.238.10">
    <property type="entry name" value="EF-hand"/>
    <property type="match status" value="1"/>
</dbReference>
<evidence type="ECO:0000256" key="3">
    <source>
        <dbReference type="ARBA" id="ARBA00022837"/>
    </source>
</evidence>
<dbReference type="GO" id="GO:0005509">
    <property type="term" value="F:calcium ion binding"/>
    <property type="evidence" value="ECO:0007669"/>
    <property type="project" value="InterPro"/>
</dbReference>
<dbReference type="PRINTS" id="PR00450">
    <property type="entry name" value="RECOVERIN"/>
</dbReference>
<dbReference type="InterPro" id="IPR028846">
    <property type="entry name" value="Recoverin"/>
</dbReference>
<dbReference type="Proteomes" id="UP000663829">
    <property type="component" value="Unassembled WGS sequence"/>
</dbReference>